<feature type="non-terminal residue" evidence="2">
    <location>
        <position position="146"/>
    </location>
</feature>
<gene>
    <name evidence="2" type="ORF">SHY70_12480</name>
</gene>
<feature type="non-terminal residue" evidence="2">
    <location>
        <position position="1"/>
    </location>
</feature>
<dbReference type="AlphaFoldDB" id="A0AAW9DK30"/>
<name>A0AAW9DK30_STRSU</name>
<protein>
    <submittedName>
        <fullName evidence="2">Uncharacterized protein</fullName>
    </submittedName>
</protein>
<dbReference type="EMBL" id="JAWWZK010000301">
    <property type="protein sequence ID" value="MDX5039066.1"/>
    <property type="molecule type" value="Genomic_DNA"/>
</dbReference>
<proteinExistence type="predicted"/>
<organism evidence="2 3">
    <name type="scientific">Streptococcus suis</name>
    <dbReference type="NCBI Taxonomy" id="1307"/>
    <lineage>
        <taxon>Bacteria</taxon>
        <taxon>Bacillati</taxon>
        <taxon>Bacillota</taxon>
        <taxon>Bacilli</taxon>
        <taxon>Lactobacillales</taxon>
        <taxon>Streptococcaceae</taxon>
        <taxon>Streptococcus</taxon>
    </lineage>
</organism>
<evidence type="ECO:0000313" key="2">
    <source>
        <dbReference type="EMBL" id="MDX5039066.1"/>
    </source>
</evidence>
<dbReference type="Proteomes" id="UP001270004">
    <property type="component" value="Unassembled WGS sequence"/>
</dbReference>
<feature type="compositionally biased region" description="Pro residues" evidence="1">
    <location>
        <begin position="11"/>
        <end position="23"/>
    </location>
</feature>
<feature type="region of interest" description="Disordered" evidence="1">
    <location>
        <begin position="1"/>
        <end position="85"/>
    </location>
</feature>
<evidence type="ECO:0000313" key="3">
    <source>
        <dbReference type="Proteomes" id="UP001270004"/>
    </source>
</evidence>
<dbReference type="Gene3D" id="2.60.40.740">
    <property type="match status" value="1"/>
</dbReference>
<comment type="caution">
    <text evidence="2">The sequence shown here is derived from an EMBL/GenBank/DDBJ whole genome shotgun (WGS) entry which is preliminary data.</text>
</comment>
<accession>A0AAW9DK30</accession>
<evidence type="ECO:0000256" key="1">
    <source>
        <dbReference type="SAM" id="MobiDB-lite"/>
    </source>
</evidence>
<reference evidence="2" key="1">
    <citation type="submission" date="2023-11" db="EMBL/GenBank/DDBJ databases">
        <title>Antimicrobial resistance in invasive Streptococcus suis isolated in Spain and the associated genetic mechanisms.</title>
        <authorList>
            <person name="Uruen C."/>
            <person name="Arenas J.A."/>
        </authorList>
    </citation>
    <scope>NUCLEOTIDE SEQUENCE</scope>
    <source>
        <strain evidence="2">Ss_70</strain>
    </source>
</reference>
<sequence>NTDIKASGLLPAPPVAPTAPTPPKYKVTGNNPEEPVKPTEPTYEDTTAPTPPVEPTKPIIVEPVKPTEPTKPTEVPKPGTVDEVPIPTVPAQLEVKVHPNTYSSHPTIQKEVTNDAGEDLSNALVPKGSTVKYPLQLPTLTAGRPE</sequence>